<evidence type="ECO:0000313" key="2">
    <source>
        <dbReference type="Proteomes" id="UP000604046"/>
    </source>
</evidence>
<keyword evidence="2" id="KW-1185">Reference proteome</keyword>
<dbReference type="OrthoDB" id="430008at2759"/>
<accession>A0A812SZT1</accession>
<dbReference type="AlphaFoldDB" id="A0A812SZT1"/>
<dbReference type="EMBL" id="CAJNDS010002498">
    <property type="protein sequence ID" value="CAE7499339.1"/>
    <property type="molecule type" value="Genomic_DNA"/>
</dbReference>
<comment type="caution">
    <text evidence="1">The sequence shown here is derived from an EMBL/GenBank/DDBJ whole genome shotgun (WGS) entry which is preliminary data.</text>
</comment>
<sequence>MLRDHFIQWTSSHSRADKFRKLILRLEMKVVVATKHLELAYDWTLRPGAFHESTAAMARKLGVSTVRKVLDADGSPYSVLVYGLLAALQALHGARLTGKQAGKGAQSLDALSATARRTDEDQFEVKEVADNCPLIFRGIWVPKRIDEHDAAYTWSFNSFSRSMEGVLWVLDFYAVEATGNERVAALAWQESHILIYVARFNAASSSWAFPVQFFNSGMAADVEKEVVVPPFVHYDFEILYGSLYEVRSTMSPAMKTAALTGLERLWGISLEHAPQLLDILNGNGCQAFPGLNRDVRVTVRFIKEIELCKPLREMMKAASGPPENLLLAFPPKDPEASRGELRV</sequence>
<dbReference type="Proteomes" id="UP000604046">
    <property type="component" value="Unassembled WGS sequence"/>
</dbReference>
<gene>
    <name evidence="1" type="ORF">SNAT2548_LOCUS27965</name>
</gene>
<name>A0A812SZT1_9DINO</name>
<organism evidence="1 2">
    <name type="scientific">Symbiodinium natans</name>
    <dbReference type="NCBI Taxonomy" id="878477"/>
    <lineage>
        <taxon>Eukaryota</taxon>
        <taxon>Sar</taxon>
        <taxon>Alveolata</taxon>
        <taxon>Dinophyceae</taxon>
        <taxon>Suessiales</taxon>
        <taxon>Symbiodiniaceae</taxon>
        <taxon>Symbiodinium</taxon>
    </lineage>
</organism>
<proteinExistence type="predicted"/>
<evidence type="ECO:0000313" key="1">
    <source>
        <dbReference type="EMBL" id="CAE7499339.1"/>
    </source>
</evidence>
<protein>
    <submittedName>
        <fullName evidence="1">Uncharacterized protein</fullName>
    </submittedName>
</protein>
<reference evidence="1" key="1">
    <citation type="submission" date="2021-02" db="EMBL/GenBank/DDBJ databases">
        <authorList>
            <person name="Dougan E. K."/>
            <person name="Rhodes N."/>
            <person name="Thang M."/>
            <person name="Chan C."/>
        </authorList>
    </citation>
    <scope>NUCLEOTIDE SEQUENCE</scope>
</reference>